<comment type="catalytic activity">
    <reaction evidence="1">
        <text>S-ubiquitinyl-[E2 ubiquitin-conjugating enzyme]-L-cysteine + [acceptor protein]-L-lysine = [E2 ubiquitin-conjugating enzyme]-L-cysteine + N(6)-ubiquitinyl-[acceptor protein]-L-lysine.</text>
        <dbReference type="EC" id="2.3.2.27"/>
    </reaction>
</comment>
<evidence type="ECO:0000259" key="13">
    <source>
        <dbReference type="PROSITE" id="PS50918"/>
    </source>
</evidence>
<protein>
    <recommendedName>
        <fullName evidence="4">RING-type E3 ubiquitin transferase</fullName>
        <ecNumber evidence="4">2.3.2.27</ecNumber>
    </recommendedName>
</protein>
<evidence type="ECO:0000256" key="7">
    <source>
        <dbReference type="ARBA" id="ARBA00022737"/>
    </source>
</evidence>
<evidence type="ECO:0000256" key="11">
    <source>
        <dbReference type="PROSITE-ProRule" id="PRU00175"/>
    </source>
</evidence>
<dbReference type="GO" id="GO:0016567">
    <property type="term" value="P:protein ubiquitination"/>
    <property type="evidence" value="ECO:0007669"/>
    <property type="project" value="InterPro"/>
</dbReference>
<dbReference type="Pfam" id="PF18102">
    <property type="entry name" value="DTC"/>
    <property type="match status" value="1"/>
</dbReference>
<gene>
    <name evidence="14" type="ORF">CTAYLR_001192</name>
</gene>
<accession>A0AAD7UCH3</accession>
<dbReference type="Pfam" id="PF13639">
    <property type="entry name" value="zf-RING_2"/>
    <property type="match status" value="1"/>
</dbReference>
<dbReference type="PANTHER" id="PTHR12622">
    <property type="entry name" value="DELTEX-RELATED"/>
    <property type="match status" value="1"/>
</dbReference>
<dbReference type="PROSITE" id="PS50089">
    <property type="entry name" value="ZF_RING_2"/>
    <property type="match status" value="1"/>
</dbReference>
<evidence type="ECO:0000256" key="6">
    <source>
        <dbReference type="ARBA" id="ARBA00022723"/>
    </source>
</evidence>
<evidence type="ECO:0000256" key="3">
    <source>
        <dbReference type="ARBA" id="ARBA00009413"/>
    </source>
</evidence>
<dbReference type="InterPro" id="IPR037197">
    <property type="entry name" value="WWE_dom_sf"/>
</dbReference>
<evidence type="ECO:0000259" key="12">
    <source>
        <dbReference type="PROSITE" id="PS50089"/>
    </source>
</evidence>
<evidence type="ECO:0000256" key="10">
    <source>
        <dbReference type="ARBA" id="ARBA00022976"/>
    </source>
</evidence>
<dbReference type="EMBL" id="JAQMWT010000379">
    <property type="protein sequence ID" value="KAJ8602470.1"/>
    <property type="molecule type" value="Genomic_DNA"/>
</dbReference>
<dbReference type="InterPro" id="IPR011016">
    <property type="entry name" value="Znf_RING-CH"/>
</dbReference>
<proteinExistence type="inferred from homology"/>
<evidence type="ECO:0000256" key="5">
    <source>
        <dbReference type="ARBA" id="ARBA00022679"/>
    </source>
</evidence>
<dbReference type="CDD" id="cd09633">
    <property type="entry name" value="Deltex_C"/>
    <property type="match status" value="1"/>
</dbReference>
<dbReference type="Gene3D" id="3.30.720.50">
    <property type="match status" value="1"/>
</dbReference>
<dbReference type="InterPro" id="IPR004170">
    <property type="entry name" value="WWE_dom"/>
</dbReference>
<dbReference type="PROSITE" id="PS50918">
    <property type="entry name" value="WWE"/>
    <property type="match status" value="1"/>
</dbReference>
<keyword evidence="8 11" id="KW-0863">Zinc-finger</keyword>
<keyword evidence="10" id="KW-0914">Notch signaling pathway</keyword>
<keyword evidence="6" id="KW-0479">Metal-binding</keyword>
<evidence type="ECO:0000256" key="8">
    <source>
        <dbReference type="ARBA" id="ARBA00022771"/>
    </source>
</evidence>
<evidence type="ECO:0000256" key="1">
    <source>
        <dbReference type="ARBA" id="ARBA00000900"/>
    </source>
</evidence>
<keyword evidence="7" id="KW-0677">Repeat</keyword>
<dbReference type="Gene3D" id="3.30.390.130">
    <property type="match status" value="1"/>
</dbReference>
<dbReference type="SUPFAM" id="SSF57850">
    <property type="entry name" value="RING/U-box"/>
    <property type="match status" value="1"/>
</dbReference>
<dbReference type="InterPro" id="IPR039396">
    <property type="entry name" value="Deltex_C"/>
</dbReference>
<evidence type="ECO:0000256" key="4">
    <source>
        <dbReference type="ARBA" id="ARBA00012483"/>
    </source>
</evidence>
<dbReference type="GO" id="GO:0008270">
    <property type="term" value="F:zinc ion binding"/>
    <property type="evidence" value="ECO:0007669"/>
    <property type="project" value="UniProtKB-KW"/>
</dbReference>
<comment type="pathway">
    <text evidence="2">Protein modification; protein ubiquitination.</text>
</comment>
<dbReference type="SMART" id="SM00678">
    <property type="entry name" value="WWE"/>
    <property type="match status" value="1"/>
</dbReference>
<sequence>MTLKEKGKRFPRAVRRLAPSPAPVPWEYWESHRWEEFSPDASAHLEAARNAGYDETGFAVGPQRLYVVDLRNMRQRNVATRFERDVRRRQTESRPRVEVQGDVAKTECTARARELELTCSICMDGFTRDKRAFKLDKCEGGLTHAFHRDCIEEWFATGSGKCAVCRANCRITIGNQPLSGSMTDYIDNMPLPGFPPSSRTRTITYHFPDGVQGPEHPHPGARFSGTTRTAYLPTPEGDTHFELLKIAFKRRLVFRVGRSITTGRDNCVVWGSIHHKTNRGHGSFGYPDDNYLSMLLVELGNNGIVPTTTTTTTTT</sequence>
<dbReference type="Gene3D" id="3.30.40.10">
    <property type="entry name" value="Zinc/RING finger domain, C3HC4 (zinc finger)"/>
    <property type="match status" value="1"/>
</dbReference>
<keyword evidence="5" id="KW-0808">Transferase</keyword>
<dbReference type="SUPFAM" id="SSF117839">
    <property type="entry name" value="WWE domain"/>
    <property type="match status" value="1"/>
</dbReference>
<dbReference type="Pfam" id="PF02825">
    <property type="entry name" value="WWE"/>
    <property type="match status" value="1"/>
</dbReference>
<feature type="domain" description="RING-type" evidence="12">
    <location>
        <begin position="119"/>
        <end position="166"/>
    </location>
</feature>
<keyword evidence="9" id="KW-0862">Zinc</keyword>
<dbReference type="InterPro" id="IPR039398">
    <property type="entry name" value="Deltex_fam"/>
</dbReference>
<evidence type="ECO:0000313" key="15">
    <source>
        <dbReference type="Proteomes" id="UP001230188"/>
    </source>
</evidence>
<dbReference type="InterPro" id="IPR001841">
    <property type="entry name" value="Znf_RING"/>
</dbReference>
<name>A0AAD7UCH3_9STRA</name>
<comment type="caution">
    <text evidence="14">The sequence shown here is derived from an EMBL/GenBank/DDBJ whole genome shotgun (WGS) entry which is preliminary data.</text>
</comment>
<feature type="domain" description="WWE" evidence="13">
    <location>
        <begin position="12"/>
        <end position="88"/>
    </location>
</feature>
<keyword evidence="15" id="KW-1185">Reference proteome</keyword>
<evidence type="ECO:0000256" key="2">
    <source>
        <dbReference type="ARBA" id="ARBA00004906"/>
    </source>
</evidence>
<evidence type="ECO:0000313" key="14">
    <source>
        <dbReference type="EMBL" id="KAJ8602470.1"/>
    </source>
</evidence>
<dbReference type="GO" id="GO:0061630">
    <property type="term" value="F:ubiquitin protein ligase activity"/>
    <property type="evidence" value="ECO:0007669"/>
    <property type="project" value="UniProtKB-EC"/>
</dbReference>
<reference evidence="14" key="1">
    <citation type="submission" date="2023-01" db="EMBL/GenBank/DDBJ databases">
        <title>Metagenome sequencing of chrysophaentin producing Chrysophaeum taylorii.</title>
        <authorList>
            <person name="Davison J."/>
            <person name="Bewley C."/>
        </authorList>
    </citation>
    <scope>NUCLEOTIDE SEQUENCE</scope>
    <source>
        <strain evidence="14">NIES-1699</strain>
    </source>
</reference>
<dbReference type="InterPro" id="IPR013083">
    <property type="entry name" value="Znf_RING/FYVE/PHD"/>
</dbReference>
<dbReference type="InterPro" id="IPR018123">
    <property type="entry name" value="WWE-dom_subgr"/>
</dbReference>
<dbReference type="Proteomes" id="UP001230188">
    <property type="component" value="Unassembled WGS sequence"/>
</dbReference>
<dbReference type="InterPro" id="IPR039399">
    <property type="entry name" value="Deltex_C_sf"/>
</dbReference>
<dbReference type="SMART" id="SM00744">
    <property type="entry name" value="RINGv"/>
    <property type="match status" value="1"/>
</dbReference>
<evidence type="ECO:0000256" key="9">
    <source>
        <dbReference type="ARBA" id="ARBA00022833"/>
    </source>
</evidence>
<dbReference type="GO" id="GO:0007219">
    <property type="term" value="P:Notch signaling pathway"/>
    <property type="evidence" value="ECO:0007669"/>
    <property type="project" value="UniProtKB-KW"/>
</dbReference>
<dbReference type="EC" id="2.3.2.27" evidence="4"/>
<comment type="similarity">
    <text evidence="3">Belongs to the Deltex family.</text>
</comment>
<organism evidence="14 15">
    <name type="scientific">Chrysophaeum taylorii</name>
    <dbReference type="NCBI Taxonomy" id="2483200"/>
    <lineage>
        <taxon>Eukaryota</taxon>
        <taxon>Sar</taxon>
        <taxon>Stramenopiles</taxon>
        <taxon>Ochrophyta</taxon>
        <taxon>Pelagophyceae</taxon>
        <taxon>Pelagomonadales</taxon>
        <taxon>Pelagomonadaceae</taxon>
        <taxon>Chrysophaeum</taxon>
    </lineage>
</organism>
<dbReference type="AlphaFoldDB" id="A0AAD7UCH3"/>